<name>A0A2K3PPB0_TRIPR</name>
<accession>A0A2K3PPB0</accession>
<comment type="caution">
    <text evidence="1">The sequence shown here is derived from an EMBL/GenBank/DDBJ whole genome shotgun (WGS) entry which is preliminary data.</text>
</comment>
<evidence type="ECO:0000313" key="1">
    <source>
        <dbReference type="EMBL" id="PNY17107.1"/>
    </source>
</evidence>
<proteinExistence type="predicted"/>
<dbReference type="AlphaFoldDB" id="A0A2K3PPB0"/>
<reference evidence="1 2" key="2">
    <citation type="journal article" date="2017" name="Front. Plant Sci.">
        <title>Gene Classification and Mining of Molecular Markers Useful in Red Clover (Trifolium pratense) Breeding.</title>
        <authorList>
            <person name="Istvanek J."/>
            <person name="Dluhosova J."/>
            <person name="Dluhos P."/>
            <person name="Patkova L."/>
            <person name="Nedelnik J."/>
            <person name="Repkova J."/>
        </authorList>
    </citation>
    <scope>NUCLEOTIDE SEQUENCE [LARGE SCALE GENOMIC DNA]</scope>
    <source>
        <strain evidence="2">cv. Tatra</strain>
        <tissue evidence="1">Young leaves</tissue>
    </source>
</reference>
<reference evidence="1 2" key="1">
    <citation type="journal article" date="2014" name="Am. J. Bot.">
        <title>Genome assembly and annotation for red clover (Trifolium pratense; Fabaceae).</title>
        <authorList>
            <person name="Istvanek J."/>
            <person name="Jaros M."/>
            <person name="Krenek A."/>
            <person name="Repkova J."/>
        </authorList>
    </citation>
    <scope>NUCLEOTIDE SEQUENCE [LARGE SCALE GENOMIC DNA]</scope>
    <source>
        <strain evidence="2">cv. Tatra</strain>
        <tissue evidence="1">Young leaves</tissue>
    </source>
</reference>
<dbReference type="Proteomes" id="UP000236291">
    <property type="component" value="Unassembled WGS sequence"/>
</dbReference>
<dbReference type="GO" id="GO:0005634">
    <property type="term" value="C:nucleus"/>
    <property type="evidence" value="ECO:0007669"/>
    <property type="project" value="TreeGrafter"/>
</dbReference>
<sequence>MTNVEERLIIRLNRVPLGAIIFLTKNGGILCRILINGVSGLLNKLMLSANGKLKRLLVGQYAQEQEFYRQTALISKKDKEMVELMQAVSFMYVRPPGTILKVLRLQR</sequence>
<protein>
    <submittedName>
        <fullName evidence="1">Putative zinc finger CCHC domain-containing protein</fullName>
    </submittedName>
</protein>
<gene>
    <name evidence="1" type="ORF">L195_g013842</name>
</gene>
<dbReference type="EMBL" id="ASHM01009084">
    <property type="protein sequence ID" value="PNY17107.1"/>
    <property type="molecule type" value="Genomic_DNA"/>
</dbReference>
<dbReference type="STRING" id="57577.A0A2K3PPB0"/>
<evidence type="ECO:0000313" key="2">
    <source>
        <dbReference type="Proteomes" id="UP000236291"/>
    </source>
</evidence>
<dbReference type="GO" id="GO:0003714">
    <property type="term" value="F:transcription corepressor activity"/>
    <property type="evidence" value="ECO:0007669"/>
    <property type="project" value="InterPro"/>
</dbReference>
<organism evidence="1 2">
    <name type="scientific">Trifolium pratense</name>
    <name type="common">Red clover</name>
    <dbReference type="NCBI Taxonomy" id="57577"/>
    <lineage>
        <taxon>Eukaryota</taxon>
        <taxon>Viridiplantae</taxon>
        <taxon>Streptophyta</taxon>
        <taxon>Embryophyta</taxon>
        <taxon>Tracheophyta</taxon>
        <taxon>Spermatophyta</taxon>
        <taxon>Magnoliopsida</taxon>
        <taxon>eudicotyledons</taxon>
        <taxon>Gunneridae</taxon>
        <taxon>Pentapetalae</taxon>
        <taxon>rosids</taxon>
        <taxon>fabids</taxon>
        <taxon>Fabales</taxon>
        <taxon>Fabaceae</taxon>
        <taxon>Papilionoideae</taxon>
        <taxon>50 kb inversion clade</taxon>
        <taxon>NPAAA clade</taxon>
        <taxon>Hologalegina</taxon>
        <taxon>IRL clade</taxon>
        <taxon>Trifolieae</taxon>
        <taxon>Trifolium</taxon>
    </lineage>
</organism>
<dbReference type="InterPro" id="IPR040014">
    <property type="entry name" value="CIR1"/>
</dbReference>
<dbReference type="PANTHER" id="PTHR13151:SF2">
    <property type="entry name" value="COREPRESSOR INTERACTING WITH RBPJ 1"/>
    <property type="match status" value="1"/>
</dbReference>
<dbReference type="PANTHER" id="PTHR13151">
    <property type="entry name" value="CBF1 INTERACTING COREPRESSOR CIR"/>
    <property type="match status" value="1"/>
</dbReference>